<keyword evidence="1" id="KW-1133">Transmembrane helix</keyword>
<dbReference type="EMBL" id="JAATJH010000003">
    <property type="protein sequence ID" value="NJC26986.1"/>
    <property type="molecule type" value="Genomic_DNA"/>
</dbReference>
<keyword evidence="1" id="KW-0472">Membrane</keyword>
<evidence type="ECO:0000313" key="3">
    <source>
        <dbReference type="Proteomes" id="UP000770785"/>
    </source>
</evidence>
<keyword evidence="3" id="KW-1185">Reference proteome</keyword>
<evidence type="ECO:0000313" key="2">
    <source>
        <dbReference type="EMBL" id="NJC26986.1"/>
    </source>
</evidence>
<keyword evidence="1" id="KW-0812">Transmembrane</keyword>
<proteinExistence type="predicted"/>
<feature type="transmembrane region" description="Helical" evidence="1">
    <location>
        <begin position="55"/>
        <end position="75"/>
    </location>
</feature>
<name>A0ABX0XCK1_9BACT</name>
<accession>A0ABX0XCK1</accession>
<organism evidence="2 3">
    <name type="scientific">Neolewinella antarctica</name>
    <dbReference type="NCBI Taxonomy" id="442734"/>
    <lineage>
        <taxon>Bacteria</taxon>
        <taxon>Pseudomonadati</taxon>
        <taxon>Bacteroidota</taxon>
        <taxon>Saprospiria</taxon>
        <taxon>Saprospirales</taxon>
        <taxon>Lewinellaceae</taxon>
        <taxon>Neolewinella</taxon>
    </lineage>
</organism>
<gene>
    <name evidence="2" type="ORF">GGR27_002496</name>
</gene>
<dbReference type="RefSeq" id="WP_209037929.1">
    <property type="nucleotide sequence ID" value="NZ_JAATJH010000003.1"/>
</dbReference>
<feature type="non-terminal residue" evidence="2">
    <location>
        <position position="1"/>
    </location>
</feature>
<reference evidence="2 3" key="1">
    <citation type="submission" date="2020-03" db="EMBL/GenBank/DDBJ databases">
        <title>Genomic Encyclopedia of Type Strains, Phase IV (KMG-IV): sequencing the most valuable type-strain genomes for metagenomic binning, comparative biology and taxonomic classification.</title>
        <authorList>
            <person name="Goeker M."/>
        </authorList>
    </citation>
    <scope>NUCLEOTIDE SEQUENCE [LARGE SCALE GENOMIC DNA]</scope>
    <source>
        <strain evidence="2 3">DSM 105096</strain>
    </source>
</reference>
<evidence type="ECO:0000256" key="1">
    <source>
        <dbReference type="SAM" id="Phobius"/>
    </source>
</evidence>
<dbReference type="Proteomes" id="UP000770785">
    <property type="component" value="Unassembled WGS sequence"/>
</dbReference>
<comment type="caution">
    <text evidence="2">The sequence shown here is derived from an EMBL/GenBank/DDBJ whole genome shotgun (WGS) entry which is preliminary data.</text>
</comment>
<protein>
    <submittedName>
        <fullName evidence="2">Uncharacterized protein</fullName>
    </submittedName>
</protein>
<sequence length="89" mass="10250">SIEPPVEGFVGWKLRKPVLVVRINAMVNFFDPMTTLVSDREKVAGNHLFISELRLSLVLCMSLYMMFNLIVVYFADVEVQLDEFKKSHS</sequence>